<evidence type="ECO:0000259" key="2">
    <source>
        <dbReference type="Pfam" id="PF22725"/>
    </source>
</evidence>
<dbReference type="AlphaFoldDB" id="A0A173R758"/>
<dbReference type="Gene3D" id="3.30.360.10">
    <property type="entry name" value="Dihydrodipicolinate Reductase, domain 2"/>
    <property type="match status" value="1"/>
</dbReference>
<keyword evidence="3" id="KW-0560">Oxidoreductase</keyword>
<protein>
    <submittedName>
        <fullName evidence="3">Uncharacterized oxidoreductase yvaA</fullName>
        <ecNumber evidence="3">1.-.-.-</ecNumber>
    </submittedName>
</protein>
<dbReference type="Pfam" id="PF01408">
    <property type="entry name" value="GFO_IDH_MocA"/>
    <property type="match status" value="1"/>
</dbReference>
<accession>A0A173R758</accession>
<dbReference type="InterPro" id="IPR055170">
    <property type="entry name" value="GFO_IDH_MocA-like_dom"/>
</dbReference>
<dbReference type="GO" id="GO:0016491">
    <property type="term" value="F:oxidoreductase activity"/>
    <property type="evidence" value="ECO:0007669"/>
    <property type="project" value="UniProtKB-KW"/>
</dbReference>
<dbReference type="InterPro" id="IPR036291">
    <property type="entry name" value="NAD(P)-bd_dom_sf"/>
</dbReference>
<dbReference type="EC" id="1.-.-.-" evidence="3"/>
<dbReference type="SUPFAM" id="SSF51735">
    <property type="entry name" value="NAD(P)-binding Rossmann-fold domains"/>
    <property type="match status" value="1"/>
</dbReference>
<evidence type="ECO:0000313" key="4">
    <source>
        <dbReference type="Proteomes" id="UP000095495"/>
    </source>
</evidence>
<gene>
    <name evidence="3" type="primary">yvaA</name>
    <name evidence="3" type="ORF">ERS852420_00360</name>
</gene>
<dbReference type="RefSeq" id="WP_055260959.1">
    <property type="nucleotide sequence ID" value="NZ_CYXV01000001.1"/>
</dbReference>
<dbReference type="Gene3D" id="3.40.50.720">
    <property type="entry name" value="NAD(P)-binding Rossmann-like Domain"/>
    <property type="match status" value="1"/>
</dbReference>
<dbReference type="InterPro" id="IPR000683">
    <property type="entry name" value="Gfo/Idh/MocA-like_OxRdtase_N"/>
</dbReference>
<reference evidence="3 4" key="1">
    <citation type="submission" date="2015-09" db="EMBL/GenBank/DDBJ databases">
        <authorList>
            <consortium name="Pathogen Informatics"/>
        </authorList>
    </citation>
    <scope>NUCLEOTIDE SEQUENCE [LARGE SCALE GENOMIC DNA]</scope>
    <source>
        <strain evidence="3 4">2789STDY5608863</strain>
    </source>
</reference>
<dbReference type="GeneID" id="99746573"/>
<evidence type="ECO:0000259" key="1">
    <source>
        <dbReference type="Pfam" id="PF01408"/>
    </source>
</evidence>
<proteinExistence type="predicted"/>
<dbReference type="SUPFAM" id="SSF55347">
    <property type="entry name" value="Glyceraldehyde-3-phosphate dehydrogenase-like, C-terminal domain"/>
    <property type="match status" value="1"/>
</dbReference>
<dbReference type="PANTHER" id="PTHR43708:SF8">
    <property type="entry name" value="OXIDOREDUCTASE"/>
    <property type="match status" value="1"/>
</dbReference>
<dbReference type="EMBL" id="CYXV01000001">
    <property type="protein sequence ID" value="CUM73713.1"/>
    <property type="molecule type" value="Genomic_DNA"/>
</dbReference>
<feature type="domain" description="GFO/IDH/MocA-like oxidoreductase" evidence="2">
    <location>
        <begin position="128"/>
        <end position="245"/>
    </location>
</feature>
<evidence type="ECO:0000313" key="3">
    <source>
        <dbReference type="EMBL" id="CUM73713.1"/>
    </source>
</evidence>
<dbReference type="InterPro" id="IPR051317">
    <property type="entry name" value="Gfo/Idh/MocA_oxidoreduct"/>
</dbReference>
<dbReference type="Proteomes" id="UP000095495">
    <property type="component" value="Unassembled WGS sequence"/>
</dbReference>
<dbReference type="Pfam" id="PF22725">
    <property type="entry name" value="GFO_IDH_MocA_C3"/>
    <property type="match status" value="1"/>
</dbReference>
<sequence length="349" mass="39126">MIIKLGIIGFGGMGKWHAQNAPRAGVEIAAVCDIAEEKQKEAIEMGYRLYTNADELLADPEVNTVILTVPNYLHKEMCIKAAKAGKNVITEKPAAMSVQELDEMEAACKEAGVFFTSHQNRRWDKDMLTVKKAYDEGLLGNIFTIESKLHSGNGYMHEWHLYKKYGGGMIYDWGVHLIDQILFMMPDAKIKSVYADIKNVLHEEVDDYFKIILKMDNGVTAHIELSTYILKYQPRWLAAGDKGTMIVEDFGCNGSIYRTGKLLEKLPPQITETEAGPTRQFAPVPPGGIVTEPLPEIQTDWVDFYRNVSDVLNGKAESKIKISEVRRVLSVMEAAWKSSETGEAILFES</sequence>
<dbReference type="GO" id="GO:0000166">
    <property type="term" value="F:nucleotide binding"/>
    <property type="evidence" value="ECO:0007669"/>
    <property type="project" value="InterPro"/>
</dbReference>
<name>A0A173R758_9FIRM</name>
<organism evidence="3 4">
    <name type="scientific">Roseburia faecis</name>
    <dbReference type="NCBI Taxonomy" id="301302"/>
    <lineage>
        <taxon>Bacteria</taxon>
        <taxon>Bacillati</taxon>
        <taxon>Bacillota</taxon>
        <taxon>Clostridia</taxon>
        <taxon>Lachnospirales</taxon>
        <taxon>Lachnospiraceae</taxon>
        <taxon>Roseburia</taxon>
    </lineage>
</organism>
<feature type="domain" description="Gfo/Idh/MocA-like oxidoreductase N-terminal" evidence="1">
    <location>
        <begin position="3"/>
        <end position="116"/>
    </location>
</feature>
<dbReference type="PANTHER" id="PTHR43708">
    <property type="entry name" value="CONSERVED EXPRESSED OXIDOREDUCTASE (EUROFUNG)"/>
    <property type="match status" value="1"/>
</dbReference>